<evidence type="ECO:0000313" key="11">
    <source>
        <dbReference type="EMBL" id="OGD68667.1"/>
    </source>
</evidence>
<dbReference type="PROSITE" id="PS51194">
    <property type="entry name" value="HELICASE_CTER"/>
    <property type="match status" value="1"/>
</dbReference>
<dbReference type="NCBIfam" id="NF008165">
    <property type="entry name" value="PRK10917.1-3"/>
    <property type="match status" value="1"/>
</dbReference>
<evidence type="ECO:0000256" key="4">
    <source>
        <dbReference type="ARBA" id="ARBA00022806"/>
    </source>
</evidence>
<dbReference type="Proteomes" id="UP000176865">
    <property type="component" value="Unassembled WGS sequence"/>
</dbReference>
<dbReference type="GO" id="GO:0003677">
    <property type="term" value="F:DNA binding"/>
    <property type="evidence" value="ECO:0007669"/>
    <property type="project" value="UniProtKB-KW"/>
</dbReference>
<reference evidence="11 12" key="1">
    <citation type="journal article" date="2016" name="Nat. Commun.">
        <title>Thousands of microbial genomes shed light on interconnected biogeochemical processes in an aquifer system.</title>
        <authorList>
            <person name="Anantharaman K."/>
            <person name="Brown C.T."/>
            <person name="Hug L.A."/>
            <person name="Sharon I."/>
            <person name="Castelle C.J."/>
            <person name="Probst A.J."/>
            <person name="Thomas B.C."/>
            <person name="Singh A."/>
            <person name="Wilkins M.J."/>
            <person name="Karaoz U."/>
            <person name="Brodie E.L."/>
            <person name="Williams K.H."/>
            <person name="Hubbard S.S."/>
            <person name="Banfield J.F."/>
        </authorList>
    </citation>
    <scope>NUCLEOTIDE SEQUENCE [LARGE SCALE GENOMIC DNA]</scope>
</reference>
<dbReference type="Gene3D" id="2.40.50.140">
    <property type="entry name" value="Nucleic acid-binding proteins"/>
    <property type="match status" value="1"/>
</dbReference>
<evidence type="ECO:0000256" key="6">
    <source>
        <dbReference type="ARBA" id="ARBA00023125"/>
    </source>
</evidence>
<dbReference type="InterPro" id="IPR047112">
    <property type="entry name" value="RecG/Mfd"/>
</dbReference>
<dbReference type="SUPFAM" id="SSF52540">
    <property type="entry name" value="P-loop containing nucleoside triphosphate hydrolases"/>
    <property type="match status" value="2"/>
</dbReference>
<dbReference type="InterPro" id="IPR027417">
    <property type="entry name" value="P-loop_NTPase"/>
</dbReference>
<evidence type="ECO:0000259" key="9">
    <source>
        <dbReference type="PROSITE" id="PS51192"/>
    </source>
</evidence>
<evidence type="ECO:0000256" key="7">
    <source>
        <dbReference type="ARBA" id="ARBA00023204"/>
    </source>
</evidence>
<dbReference type="AlphaFoldDB" id="A0A1F5EMP4"/>
<dbReference type="PANTHER" id="PTHR47964:SF1">
    <property type="entry name" value="ATP-DEPENDENT DNA HELICASE HOMOLOG RECG, CHLOROPLASTIC"/>
    <property type="match status" value="1"/>
</dbReference>
<dbReference type="GO" id="GO:0003678">
    <property type="term" value="F:DNA helicase activity"/>
    <property type="evidence" value="ECO:0007669"/>
    <property type="project" value="TreeGrafter"/>
</dbReference>
<dbReference type="GO" id="GO:0016787">
    <property type="term" value="F:hydrolase activity"/>
    <property type="evidence" value="ECO:0007669"/>
    <property type="project" value="UniProtKB-KW"/>
</dbReference>
<dbReference type="SMART" id="SM00490">
    <property type="entry name" value="HELICc"/>
    <property type="match status" value="1"/>
</dbReference>
<dbReference type="InterPro" id="IPR045562">
    <property type="entry name" value="RecG_dom3_C"/>
</dbReference>
<proteinExistence type="predicted"/>
<keyword evidence="6" id="KW-0238">DNA-binding</keyword>
<dbReference type="PANTHER" id="PTHR47964">
    <property type="entry name" value="ATP-DEPENDENT DNA HELICASE HOMOLOG RECG, CHLOROPLASTIC"/>
    <property type="match status" value="1"/>
</dbReference>
<dbReference type="Pfam" id="PF00270">
    <property type="entry name" value="DEAD"/>
    <property type="match status" value="1"/>
</dbReference>
<name>A0A1F5EMP4_9BACT</name>
<dbReference type="SUPFAM" id="SSF50249">
    <property type="entry name" value="Nucleic acid-binding proteins"/>
    <property type="match status" value="1"/>
</dbReference>
<keyword evidence="3" id="KW-0378">Hydrolase</keyword>
<dbReference type="GO" id="GO:0005524">
    <property type="term" value="F:ATP binding"/>
    <property type="evidence" value="ECO:0007669"/>
    <property type="project" value="UniProtKB-KW"/>
</dbReference>
<keyword evidence="7" id="KW-0234">DNA repair</keyword>
<dbReference type="SMART" id="SM00487">
    <property type="entry name" value="DEXDc"/>
    <property type="match status" value="1"/>
</dbReference>
<sequence length="713" mass="81566">MNLNSKIEDIFPRLPDSRKKALKKIGLNTVEDLLYYFPARYGDTEEIKNTKNVQKGDKIIIYARVKKIKPTKAYYKKITMTEAVLEDSEGSIQAVWFRQPYIAKMLPEGTYAKFSGTISERKGKPYLANPEYEITESITSGIFNKETDNHFFIPVYPESKGVTSQWIYHSIQKVFTSGLLDNIEDAIPEDILKKYSLPKLKTALIWIHSPKKQSDALSARKRFAFEEIFFIQLLRQKQKRESLEKPSFKIENKKDSAKKFTEKFPFKLTKSQEKSIDQILSDFEKGNAMSRLLEGDVGSGKTAVAATTVYAVTTTKPNGSNVGALQTAYMAPTEILAKQLFESFIQYFYHLNVQIGLITSSGCKKFPSKTNPETWTDISRSQLLKWVANGEIPILIGTHSLIQKSVEFKNLAYVIIDEQHRFGTKQRRDITKKDERIPHLLSMTATPIPRTLALTIYGDLDLTLLDEMPKGRKPVITEIVTPERRKTAYEEMQKELQAGRQLYVICPRIDEPDPDKANTLNVKSVKTEAKRLKEEIFPEYEIDILHSKMKPKEKEETMRQFEEKEIDILVSTSVVEVGVNVPNATMIVIEGAERFGLAQLHQLRGRVLRSNTQAYCFIFSDTKSEQTLNRLNALKTAENGFKLAEADLELRGSGELSGKKQWGISDIGMEAIKNIKMVESARNEAREIIEKDPELKKYLLIKERLKKIEVHFE</sequence>
<evidence type="ECO:0000256" key="5">
    <source>
        <dbReference type="ARBA" id="ARBA00022840"/>
    </source>
</evidence>
<dbReference type="NCBIfam" id="NF008168">
    <property type="entry name" value="PRK10917.2-2"/>
    <property type="match status" value="1"/>
</dbReference>
<dbReference type="InterPro" id="IPR011545">
    <property type="entry name" value="DEAD/DEAH_box_helicase_dom"/>
</dbReference>
<comment type="caution">
    <text evidence="11">The sequence shown here is derived from an EMBL/GenBank/DDBJ whole genome shotgun (WGS) entry which is preliminary data.</text>
</comment>
<keyword evidence="1" id="KW-0547">Nucleotide-binding</keyword>
<dbReference type="InterPro" id="IPR001650">
    <property type="entry name" value="Helicase_C-like"/>
</dbReference>
<organism evidence="11 12">
    <name type="scientific">Candidatus Campbellbacteria bacterium RIFCSPLOWO2_01_FULL_34_15</name>
    <dbReference type="NCBI Taxonomy" id="1797579"/>
    <lineage>
        <taxon>Bacteria</taxon>
        <taxon>Candidatus Campbelliibacteriota</taxon>
    </lineage>
</organism>
<dbReference type="Pfam" id="PF17191">
    <property type="entry name" value="RecG_wedge"/>
    <property type="match status" value="1"/>
</dbReference>
<gene>
    <name evidence="11" type="ORF">A2996_02865</name>
</gene>
<dbReference type="Pfam" id="PF19833">
    <property type="entry name" value="RecG_dom3_C"/>
    <property type="match status" value="1"/>
</dbReference>
<dbReference type="InterPro" id="IPR033454">
    <property type="entry name" value="RecG_wedge"/>
</dbReference>
<accession>A0A1F5EMP4</accession>
<evidence type="ECO:0000256" key="1">
    <source>
        <dbReference type="ARBA" id="ARBA00022741"/>
    </source>
</evidence>
<evidence type="ECO:0000256" key="8">
    <source>
        <dbReference type="ARBA" id="ARBA00049819"/>
    </source>
</evidence>
<keyword evidence="4 11" id="KW-0347">Helicase</keyword>
<dbReference type="EMBL" id="MFAB01000018">
    <property type="protein sequence ID" value="OGD68667.1"/>
    <property type="molecule type" value="Genomic_DNA"/>
</dbReference>
<evidence type="ECO:0000313" key="12">
    <source>
        <dbReference type="Proteomes" id="UP000176865"/>
    </source>
</evidence>
<dbReference type="Gene3D" id="3.40.50.300">
    <property type="entry name" value="P-loop containing nucleotide triphosphate hydrolases"/>
    <property type="match status" value="2"/>
</dbReference>
<keyword evidence="2" id="KW-0227">DNA damage</keyword>
<dbReference type="Pfam" id="PF00271">
    <property type="entry name" value="Helicase_C"/>
    <property type="match status" value="1"/>
</dbReference>
<dbReference type="GO" id="GO:0006281">
    <property type="term" value="P:DNA repair"/>
    <property type="evidence" value="ECO:0007669"/>
    <property type="project" value="UniProtKB-KW"/>
</dbReference>
<keyword evidence="5" id="KW-0067">ATP-binding</keyword>
<dbReference type="InterPro" id="IPR012340">
    <property type="entry name" value="NA-bd_OB-fold"/>
</dbReference>
<evidence type="ECO:0000259" key="10">
    <source>
        <dbReference type="PROSITE" id="PS51194"/>
    </source>
</evidence>
<dbReference type="CDD" id="cd04488">
    <property type="entry name" value="RecG_wedge_OBF"/>
    <property type="match status" value="1"/>
</dbReference>
<evidence type="ECO:0000256" key="3">
    <source>
        <dbReference type="ARBA" id="ARBA00022801"/>
    </source>
</evidence>
<dbReference type="STRING" id="1797579.A2996_02865"/>
<feature type="domain" description="Helicase ATP-binding" evidence="9">
    <location>
        <begin position="282"/>
        <end position="465"/>
    </location>
</feature>
<evidence type="ECO:0000256" key="2">
    <source>
        <dbReference type="ARBA" id="ARBA00022763"/>
    </source>
</evidence>
<dbReference type="InterPro" id="IPR014001">
    <property type="entry name" value="Helicase_ATP-bd"/>
</dbReference>
<feature type="domain" description="Helicase C-terminal" evidence="10">
    <location>
        <begin position="484"/>
        <end position="649"/>
    </location>
</feature>
<protein>
    <recommendedName>
        <fullName evidence="8">Probable DNA 3'-5' helicase RecG</fullName>
    </recommendedName>
</protein>
<dbReference type="PROSITE" id="PS51192">
    <property type="entry name" value="HELICASE_ATP_BIND_1"/>
    <property type="match status" value="1"/>
</dbReference>